<proteinExistence type="predicted"/>
<dbReference type="InterPro" id="IPR032675">
    <property type="entry name" value="LRR_dom_sf"/>
</dbReference>
<reference evidence="1 2" key="1">
    <citation type="submission" date="2024-09" db="EMBL/GenBank/DDBJ databases">
        <title>Chromosome-scale assembly of Riccia sorocarpa.</title>
        <authorList>
            <person name="Paukszto L."/>
        </authorList>
    </citation>
    <scope>NUCLEOTIDE SEQUENCE [LARGE SCALE GENOMIC DNA]</scope>
    <source>
        <strain evidence="1">LP-2024</strain>
        <tissue evidence="1">Aerial parts of the thallus</tissue>
    </source>
</reference>
<sequence>MNYSNILNASSRSVEDSFQVPPAVRTSAWEGSTISFTLDIGSNWLYVPSTSIYCLSIVLFDVDAEMNGSRSVNILNEESSDGKVTNISASEWILMDANVPKNQTKIWSDRTFWFHSNYSIFEIAPGASSTLPAMINALELYAVIENVLPKTDPGDVSFARLFLRNLTFSGQIDSFGDPCLPRGSWGWVVCDVTDNPYFTEGDPVRIVKIYLDSRGLQGNLPEDFQPPSTLTLLDLSNNNLTGTLPSGLGANYSQLRGIQTPFAF</sequence>
<dbReference type="PANTHER" id="PTHR45631:SF68">
    <property type="entry name" value="REPEAT FAMILY PROTEIN, PUTATIVE, EXPRESSED-RELATED"/>
    <property type="match status" value="1"/>
</dbReference>
<dbReference type="PANTHER" id="PTHR45631">
    <property type="entry name" value="OS07G0107800 PROTEIN-RELATED"/>
    <property type="match status" value="1"/>
</dbReference>
<dbReference type="AlphaFoldDB" id="A0ABD3GH46"/>
<accession>A0ABD3GH46</accession>
<evidence type="ECO:0000313" key="2">
    <source>
        <dbReference type="Proteomes" id="UP001633002"/>
    </source>
</evidence>
<dbReference type="SUPFAM" id="SSF52058">
    <property type="entry name" value="L domain-like"/>
    <property type="match status" value="1"/>
</dbReference>
<dbReference type="InterPro" id="IPR001611">
    <property type="entry name" value="Leu-rich_rpt"/>
</dbReference>
<name>A0ABD3GH46_9MARC</name>
<dbReference type="EMBL" id="JBJQOH010000008">
    <property type="protein sequence ID" value="KAL3677034.1"/>
    <property type="molecule type" value="Genomic_DNA"/>
</dbReference>
<dbReference type="Proteomes" id="UP001633002">
    <property type="component" value="Unassembled WGS sequence"/>
</dbReference>
<comment type="caution">
    <text evidence="1">The sequence shown here is derived from an EMBL/GenBank/DDBJ whole genome shotgun (WGS) entry which is preliminary data.</text>
</comment>
<dbReference type="Gene3D" id="3.80.10.10">
    <property type="entry name" value="Ribonuclease Inhibitor"/>
    <property type="match status" value="1"/>
</dbReference>
<dbReference type="Pfam" id="PF00560">
    <property type="entry name" value="LRR_1"/>
    <property type="match status" value="1"/>
</dbReference>
<keyword evidence="2" id="KW-1185">Reference proteome</keyword>
<protein>
    <submittedName>
        <fullName evidence="1">Uncharacterized protein</fullName>
    </submittedName>
</protein>
<evidence type="ECO:0000313" key="1">
    <source>
        <dbReference type="EMBL" id="KAL3677034.1"/>
    </source>
</evidence>
<gene>
    <name evidence="1" type="ORF">R1sor_026982</name>
</gene>
<organism evidence="1 2">
    <name type="scientific">Riccia sorocarpa</name>
    <dbReference type="NCBI Taxonomy" id="122646"/>
    <lineage>
        <taxon>Eukaryota</taxon>
        <taxon>Viridiplantae</taxon>
        <taxon>Streptophyta</taxon>
        <taxon>Embryophyta</taxon>
        <taxon>Marchantiophyta</taxon>
        <taxon>Marchantiopsida</taxon>
        <taxon>Marchantiidae</taxon>
        <taxon>Marchantiales</taxon>
        <taxon>Ricciaceae</taxon>
        <taxon>Riccia</taxon>
    </lineage>
</organism>